<dbReference type="PANTHER" id="PTHR10039">
    <property type="entry name" value="AMELOGENIN"/>
    <property type="match status" value="1"/>
</dbReference>
<gene>
    <name evidence="4" type="ORF">D9756_006299</name>
</gene>
<dbReference type="AlphaFoldDB" id="A0A8H5FXK9"/>
<dbReference type="OrthoDB" id="4760524at2759"/>
<sequence>MKKWQRKFKGFISPSTKDSHTRPSAGVSGPHAPESIPQSVSVSPDDRIIHNATLPEGSFANAHNFTIGNAYMLDNHQEDKNYATHERWAGKEKQAQERQAQEALKELVAKGMPGAMLDSRERAYAPRCNEDTRRTLRRYIVKWGRNDEEEQRLLLWLSGPAAVGKSAVAQTVAEELKWEGLLGAVFFFSRPNNRSDPDVVIPTLVYQLALLLPEYSHIIAQRLAADSLLLSKSRRSQFKELIVDPFLTLASRPPLLIILDGLDECNDRDAQCEFVALISHYVRTHPGSRLRWMICSRPEHDLKAAFSTEDCRAVCLHTKLEIDSDEAQEDARRILEKGFAEIRQRYPDHLTQDWPDERQVTFIAERASGHLGFASFIVRFIGDRQYDDPSGQLEACLKFLKRTGDSGDLNPLHALDLLYTQILSDIPTTVLPTTQRILGLFILYRGRGLDNAAALANFLGLTQASFYRALQRLHSVVFVPSASKVGSILIYHASFTDFLRDAIRSAKFALNESAVHSDVAIQGLRWLSYCRKIPSEDHESSPKLTWIPPTTTDTALFDQMRTFSFETCWQACPRVPKDSRAKLIESLEGFDFDLDYCRWWKSRTSDFAHFLRWLVSPEASYTNLVFIDRWNTYPHHDSTPKRGTTILHQDEDPDAFVAPFLKKATGGEPYIIRLRLGKINPVAFWLNVGSGNAPSFHVE</sequence>
<keyword evidence="1" id="KW-0677">Repeat</keyword>
<dbReference type="InterPro" id="IPR027417">
    <property type="entry name" value="P-loop_NTPase"/>
</dbReference>
<dbReference type="Gene3D" id="3.40.50.300">
    <property type="entry name" value="P-loop containing nucleotide triphosphate hydrolases"/>
    <property type="match status" value="1"/>
</dbReference>
<evidence type="ECO:0000256" key="2">
    <source>
        <dbReference type="SAM" id="MobiDB-lite"/>
    </source>
</evidence>
<name>A0A8H5FXK9_9AGAR</name>
<accession>A0A8H5FXK9</accession>
<dbReference type="PANTHER" id="PTHR10039:SF14">
    <property type="entry name" value="NACHT DOMAIN-CONTAINING PROTEIN"/>
    <property type="match status" value="1"/>
</dbReference>
<protein>
    <recommendedName>
        <fullName evidence="3">Nephrocystin 3-like N-terminal domain-containing protein</fullName>
    </recommendedName>
</protein>
<dbReference type="EMBL" id="JAACJO010000011">
    <property type="protein sequence ID" value="KAF5352422.1"/>
    <property type="molecule type" value="Genomic_DNA"/>
</dbReference>
<dbReference type="InterPro" id="IPR056884">
    <property type="entry name" value="NPHP3-like_N"/>
</dbReference>
<evidence type="ECO:0000313" key="4">
    <source>
        <dbReference type="EMBL" id="KAF5352422.1"/>
    </source>
</evidence>
<keyword evidence="5" id="KW-1185">Reference proteome</keyword>
<comment type="caution">
    <text evidence="4">The sequence shown here is derived from an EMBL/GenBank/DDBJ whole genome shotgun (WGS) entry which is preliminary data.</text>
</comment>
<evidence type="ECO:0000259" key="3">
    <source>
        <dbReference type="Pfam" id="PF24883"/>
    </source>
</evidence>
<organism evidence="4 5">
    <name type="scientific">Leucocoprinus leucothites</name>
    <dbReference type="NCBI Taxonomy" id="201217"/>
    <lineage>
        <taxon>Eukaryota</taxon>
        <taxon>Fungi</taxon>
        <taxon>Dikarya</taxon>
        <taxon>Basidiomycota</taxon>
        <taxon>Agaricomycotina</taxon>
        <taxon>Agaricomycetes</taxon>
        <taxon>Agaricomycetidae</taxon>
        <taxon>Agaricales</taxon>
        <taxon>Agaricineae</taxon>
        <taxon>Agaricaceae</taxon>
        <taxon>Leucocoprinus</taxon>
    </lineage>
</organism>
<dbReference type="Proteomes" id="UP000559027">
    <property type="component" value="Unassembled WGS sequence"/>
</dbReference>
<evidence type="ECO:0000313" key="5">
    <source>
        <dbReference type="Proteomes" id="UP000559027"/>
    </source>
</evidence>
<feature type="domain" description="Nephrocystin 3-like N-terminal" evidence="3">
    <location>
        <begin position="143"/>
        <end position="297"/>
    </location>
</feature>
<reference evidence="4 5" key="1">
    <citation type="journal article" date="2020" name="ISME J.">
        <title>Uncovering the hidden diversity of litter-decomposition mechanisms in mushroom-forming fungi.</title>
        <authorList>
            <person name="Floudas D."/>
            <person name="Bentzer J."/>
            <person name="Ahren D."/>
            <person name="Johansson T."/>
            <person name="Persson P."/>
            <person name="Tunlid A."/>
        </authorList>
    </citation>
    <scope>NUCLEOTIDE SEQUENCE [LARGE SCALE GENOMIC DNA]</scope>
    <source>
        <strain evidence="4 5">CBS 146.42</strain>
    </source>
</reference>
<feature type="region of interest" description="Disordered" evidence="2">
    <location>
        <begin position="1"/>
        <end position="42"/>
    </location>
</feature>
<dbReference type="SUPFAM" id="SSF52540">
    <property type="entry name" value="P-loop containing nucleoside triphosphate hydrolases"/>
    <property type="match status" value="1"/>
</dbReference>
<evidence type="ECO:0000256" key="1">
    <source>
        <dbReference type="ARBA" id="ARBA00022737"/>
    </source>
</evidence>
<dbReference type="Pfam" id="PF24883">
    <property type="entry name" value="NPHP3_N"/>
    <property type="match status" value="1"/>
</dbReference>
<proteinExistence type="predicted"/>